<comment type="caution">
    <text evidence="2">The sequence shown here is derived from an EMBL/GenBank/DDBJ whole genome shotgun (WGS) entry which is preliminary data.</text>
</comment>
<protein>
    <recommendedName>
        <fullName evidence="4">Triacylglycerol lipase</fullName>
    </recommendedName>
</protein>
<dbReference type="Proteomes" id="UP000075502">
    <property type="component" value="Unassembled WGS sequence"/>
</dbReference>
<evidence type="ECO:0000313" key="3">
    <source>
        <dbReference type="Proteomes" id="UP000075502"/>
    </source>
</evidence>
<evidence type="ECO:0008006" key="4">
    <source>
        <dbReference type="Google" id="ProtNLM"/>
    </source>
</evidence>
<gene>
    <name evidence="2" type="ORF">BE21_07820</name>
</gene>
<sequence length="457" mass="49563">MRRPALGPRDGALGVLFMLEQLRLQLGGRHEEPKVAPEVTDVVVLVPGFLGFDHFGGFFYFADRVCGALRGALEVKLGRPGLVPVIPVTSRPTASLAECQASLIVFLKKVVQQFPSASLHLVGHSTGGVHAQLLTSARPQGKDRWDEEDLDPVSGWRPRIRSVVSLCAPHWGTYLAHSDLARLVGSGVEPGSVTAIPPLFNLLRLTVVESALSAFDLTFATVTELWGFFLDVGNNRKLIDALTPERMAEVRDRDRSAGPRHPARLRSFVTMAKASDDSDPFFVDLHKRAANTASGAPSRIAAEAIRRLEDELRLHAQGGPPRPCRVIKFPDSPAGPISPSSNDGVVNTAHQLVDPGSPEELAAIVVADHADVIGHYDRWELRAARPGEEVRWSRFKRGLFRSGSRFRDEQFFELYAAIADELLPAMTAGAARSSAPPTDRADRARPAAPSAPPPAEG</sequence>
<evidence type="ECO:0000313" key="2">
    <source>
        <dbReference type="EMBL" id="KYG11340.1"/>
    </source>
</evidence>
<proteinExistence type="predicted"/>
<organism evidence="2 3">
    <name type="scientific">Sorangium cellulosum</name>
    <name type="common">Polyangium cellulosum</name>
    <dbReference type="NCBI Taxonomy" id="56"/>
    <lineage>
        <taxon>Bacteria</taxon>
        <taxon>Pseudomonadati</taxon>
        <taxon>Myxococcota</taxon>
        <taxon>Polyangia</taxon>
        <taxon>Polyangiales</taxon>
        <taxon>Polyangiaceae</taxon>
        <taxon>Sorangium</taxon>
    </lineage>
</organism>
<evidence type="ECO:0000256" key="1">
    <source>
        <dbReference type="SAM" id="MobiDB-lite"/>
    </source>
</evidence>
<accession>A0A150U342</accession>
<dbReference type="SUPFAM" id="SSF53474">
    <property type="entry name" value="alpha/beta-Hydrolases"/>
    <property type="match status" value="1"/>
</dbReference>
<reference evidence="2 3" key="1">
    <citation type="submission" date="2014-02" db="EMBL/GenBank/DDBJ databases">
        <title>The small core and large imbalanced accessory genome model reveals a collaborative survival strategy of Sorangium cellulosum strains in nature.</title>
        <authorList>
            <person name="Han K."/>
            <person name="Peng R."/>
            <person name="Blom J."/>
            <person name="Li Y.-Z."/>
        </authorList>
    </citation>
    <scope>NUCLEOTIDE SEQUENCE [LARGE SCALE GENOMIC DNA]</scope>
    <source>
        <strain evidence="2 3">So0007-03</strain>
    </source>
</reference>
<dbReference type="EMBL" id="JEME01000050">
    <property type="protein sequence ID" value="KYG11340.1"/>
    <property type="molecule type" value="Genomic_DNA"/>
</dbReference>
<dbReference type="InterPro" id="IPR029058">
    <property type="entry name" value="AB_hydrolase_fold"/>
</dbReference>
<dbReference type="Gene3D" id="3.40.50.1820">
    <property type="entry name" value="alpha/beta hydrolase"/>
    <property type="match status" value="1"/>
</dbReference>
<name>A0A150U342_SORCE</name>
<feature type="region of interest" description="Disordered" evidence="1">
    <location>
        <begin position="428"/>
        <end position="457"/>
    </location>
</feature>
<dbReference type="AlphaFoldDB" id="A0A150U342"/>